<keyword evidence="7" id="KW-1185">Reference proteome</keyword>
<evidence type="ECO:0000259" key="5">
    <source>
        <dbReference type="PROSITE" id="PS50110"/>
    </source>
</evidence>
<dbReference type="InterPro" id="IPR050595">
    <property type="entry name" value="Bact_response_regulator"/>
</dbReference>
<comment type="caution">
    <text evidence="6">The sequence shown here is derived from an EMBL/GenBank/DDBJ whole genome shotgun (WGS) entry which is preliminary data.</text>
</comment>
<dbReference type="Pfam" id="PF00072">
    <property type="entry name" value="Response_reg"/>
    <property type="match status" value="1"/>
</dbReference>
<organism evidence="6 7">
    <name type="scientific">Heliobacterium chlorum</name>
    <dbReference type="NCBI Taxonomy" id="2698"/>
    <lineage>
        <taxon>Bacteria</taxon>
        <taxon>Bacillati</taxon>
        <taxon>Bacillota</taxon>
        <taxon>Clostridia</taxon>
        <taxon>Eubacteriales</taxon>
        <taxon>Heliobacteriaceae</taxon>
        <taxon>Heliobacterium</taxon>
    </lineage>
</organism>
<dbReference type="SMART" id="SM00448">
    <property type="entry name" value="REC"/>
    <property type="match status" value="1"/>
</dbReference>
<keyword evidence="2 4" id="KW-0597">Phosphoprotein</keyword>
<name>A0ABR7T2I2_HELCL</name>
<evidence type="ECO:0000256" key="4">
    <source>
        <dbReference type="PROSITE-ProRule" id="PRU00169"/>
    </source>
</evidence>
<feature type="modified residue" description="4-aspartylphosphate" evidence="4">
    <location>
        <position position="48"/>
    </location>
</feature>
<evidence type="ECO:0000256" key="2">
    <source>
        <dbReference type="ARBA" id="ARBA00022553"/>
    </source>
</evidence>
<comment type="function">
    <text evidence="3">May play the central regulatory role in sporulation. It may be an element of the effector pathway responsible for the activation of sporulation genes in response to nutritional stress. Spo0A may act in concert with spo0H (a sigma factor) to control the expression of some genes that are critical to the sporulation process.</text>
</comment>
<dbReference type="Proteomes" id="UP000617402">
    <property type="component" value="Unassembled WGS sequence"/>
</dbReference>
<proteinExistence type="predicted"/>
<evidence type="ECO:0000313" key="6">
    <source>
        <dbReference type="EMBL" id="MBC9784545.1"/>
    </source>
</evidence>
<gene>
    <name evidence="6" type="ORF">H1S01_08465</name>
</gene>
<dbReference type="PANTHER" id="PTHR44591:SF3">
    <property type="entry name" value="RESPONSE REGULATORY DOMAIN-CONTAINING PROTEIN"/>
    <property type="match status" value="1"/>
</dbReference>
<dbReference type="SUPFAM" id="SSF52172">
    <property type="entry name" value="CheY-like"/>
    <property type="match status" value="1"/>
</dbReference>
<protein>
    <recommendedName>
        <fullName evidence="1">Stage 0 sporulation protein A homolog</fullName>
    </recommendedName>
</protein>
<dbReference type="InterPro" id="IPR011006">
    <property type="entry name" value="CheY-like_superfamily"/>
</dbReference>
<sequence>MVVDDQKGVRQLLREALLIVGVTAELACDGQQALERLGQESYGLVLLDMKMPGMSGLEVLTEMRRRGDKTPVWMMTAYEEVKLYEEAQRLGAEQYVIKPFDVMDLAQKVNLWLRSPV</sequence>
<dbReference type="PANTHER" id="PTHR44591">
    <property type="entry name" value="STRESS RESPONSE REGULATOR PROTEIN 1"/>
    <property type="match status" value="1"/>
</dbReference>
<feature type="domain" description="Response regulatory" evidence="5">
    <location>
        <begin position="1"/>
        <end position="113"/>
    </location>
</feature>
<accession>A0ABR7T2I2</accession>
<dbReference type="PROSITE" id="PS50110">
    <property type="entry name" value="RESPONSE_REGULATORY"/>
    <property type="match status" value="1"/>
</dbReference>
<dbReference type="EMBL" id="JACVHF010000006">
    <property type="protein sequence ID" value="MBC9784545.1"/>
    <property type="molecule type" value="Genomic_DNA"/>
</dbReference>
<evidence type="ECO:0000256" key="1">
    <source>
        <dbReference type="ARBA" id="ARBA00018672"/>
    </source>
</evidence>
<evidence type="ECO:0000256" key="3">
    <source>
        <dbReference type="ARBA" id="ARBA00024867"/>
    </source>
</evidence>
<dbReference type="CDD" id="cd00156">
    <property type="entry name" value="REC"/>
    <property type="match status" value="1"/>
</dbReference>
<dbReference type="InterPro" id="IPR001789">
    <property type="entry name" value="Sig_transdc_resp-reg_receiver"/>
</dbReference>
<evidence type="ECO:0000313" key="7">
    <source>
        <dbReference type="Proteomes" id="UP000617402"/>
    </source>
</evidence>
<reference evidence="6 7" key="1">
    <citation type="submission" date="2020-07" db="EMBL/GenBank/DDBJ databases">
        <title>Draft whole-genome sequence of Heliobacterium chlorum DSM 3682, type strain.</title>
        <authorList>
            <person name="Kyndt J.A."/>
            <person name="Meyer T.E."/>
            <person name="Imhoff J.F."/>
        </authorList>
    </citation>
    <scope>NUCLEOTIDE SEQUENCE [LARGE SCALE GENOMIC DNA]</scope>
    <source>
        <strain evidence="6 7">DSM 3682</strain>
    </source>
</reference>
<dbReference type="Gene3D" id="3.40.50.2300">
    <property type="match status" value="1"/>
</dbReference>